<proteinExistence type="predicted"/>
<comment type="caution">
    <text evidence="1">The sequence shown here is derived from an EMBL/GenBank/DDBJ whole genome shotgun (WGS) entry which is preliminary data.</text>
</comment>
<sequence>MQINIARRDTALWSACSDLAQERYRRDYQADITAAPDSFIALCAMEDGVEIPMACAGLTFGSARGLLVDNYLGRPAAEAIAAHAATPCEPSSLIEIGPLASREAGAGLALIRMVPALSWCNGAEFLMCTVTRSLARTLARVGIEFTGLAPAREESLPAEQQGRWGSYYATEPVAGYVDLRHFAAQLSMRGDSGPHLAVTWEQTTTESTLAGAR</sequence>
<dbReference type="EMBL" id="BAAASJ010000120">
    <property type="protein sequence ID" value="GAA2661582.1"/>
    <property type="molecule type" value="Genomic_DNA"/>
</dbReference>
<protein>
    <submittedName>
        <fullName evidence="1">Thermostable hemolysin</fullName>
    </submittedName>
</protein>
<dbReference type="InterPro" id="IPR022050">
    <property type="entry name" value="T_hemolysin"/>
</dbReference>
<name>A0ABN3RV49_9ACTN</name>
<evidence type="ECO:0000313" key="1">
    <source>
        <dbReference type="EMBL" id="GAA2661582.1"/>
    </source>
</evidence>
<organism evidence="1 2">
    <name type="scientific">Streptomyces vastus</name>
    <dbReference type="NCBI Taxonomy" id="285451"/>
    <lineage>
        <taxon>Bacteria</taxon>
        <taxon>Bacillati</taxon>
        <taxon>Actinomycetota</taxon>
        <taxon>Actinomycetes</taxon>
        <taxon>Kitasatosporales</taxon>
        <taxon>Streptomycetaceae</taxon>
        <taxon>Streptomyces</taxon>
    </lineage>
</organism>
<reference evidence="1 2" key="1">
    <citation type="journal article" date="2019" name="Int. J. Syst. Evol. Microbiol.">
        <title>The Global Catalogue of Microorganisms (GCM) 10K type strain sequencing project: providing services to taxonomists for standard genome sequencing and annotation.</title>
        <authorList>
            <consortium name="The Broad Institute Genomics Platform"/>
            <consortium name="The Broad Institute Genome Sequencing Center for Infectious Disease"/>
            <person name="Wu L."/>
            <person name="Ma J."/>
        </authorList>
    </citation>
    <scope>NUCLEOTIDE SEQUENCE [LARGE SCALE GENOMIC DNA]</scope>
    <source>
        <strain evidence="1 2">JCM 4524</strain>
    </source>
</reference>
<gene>
    <name evidence="1" type="ORF">GCM10010307_79910</name>
</gene>
<evidence type="ECO:0000313" key="2">
    <source>
        <dbReference type="Proteomes" id="UP001500151"/>
    </source>
</evidence>
<keyword evidence="2" id="KW-1185">Reference proteome</keyword>
<dbReference type="RefSeq" id="WP_344396351.1">
    <property type="nucleotide sequence ID" value="NZ_BAAASJ010000120.1"/>
</dbReference>
<accession>A0ABN3RV49</accession>
<dbReference type="Proteomes" id="UP001500151">
    <property type="component" value="Unassembled WGS sequence"/>
</dbReference>
<dbReference type="Pfam" id="PF12261">
    <property type="entry name" value="T_hemolysin"/>
    <property type="match status" value="1"/>
</dbReference>